<reference evidence="9" key="1">
    <citation type="journal article" date="2023" name="DNA Res.">
        <title>Chromosome-level genome assembly of Phrynocephalus forsythii using third-generation DNA sequencing and Hi-C analysis.</title>
        <authorList>
            <person name="Qi Y."/>
            <person name="Zhao W."/>
            <person name="Zhao Y."/>
            <person name="Niu C."/>
            <person name="Cao S."/>
            <person name="Zhang Y."/>
        </authorList>
    </citation>
    <scope>NUCLEOTIDE SEQUENCE</scope>
    <source>
        <tissue evidence="9">Muscle</tissue>
    </source>
</reference>
<dbReference type="OrthoDB" id="8612291at2759"/>
<evidence type="ECO:0000256" key="8">
    <source>
        <dbReference type="RuleBase" id="RU060637"/>
    </source>
</evidence>
<evidence type="ECO:0000256" key="5">
    <source>
        <dbReference type="ARBA" id="ARBA00022949"/>
    </source>
</evidence>
<dbReference type="EMBL" id="JAPFRF010000022">
    <property type="protein sequence ID" value="KAJ7305364.1"/>
    <property type="molecule type" value="Genomic_DNA"/>
</dbReference>
<feature type="transmembrane region" description="Helical" evidence="8">
    <location>
        <begin position="117"/>
        <end position="142"/>
    </location>
</feature>
<dbReference type="InterPro" id="IPR004031">
    <property type="entry name" value="PMP22/EMP/MP20/Claudin"/>
</dbReference>
<dbReference type="GO" id="GO:0005886">
    <property type="term" value="C:plasma membrane"/>
    <property type="evidence" value="ECO:0007669"/>
    <property type="project" value="UniProtKB-SubCell"/>
</dbReference>
<organism evidence="9 10">
    <name type="scientific">Phrynocephalus forsythii</name>
    <dbReference type="NCBI Taxonomy" id="171643"/>
    <lineage>
        <taxon>Eukaryota</taxon>
        <taxon>Metazoa</taxon>
        <taxon>Chordata</taxon>
        <taxon>Craniata</taxon>
        <taxon>Vertebrata</taxon>
        <taxon>Euteleostomi</taxon>
        <taxon>Lepidosauria</taxon>
        <taxon>Squamata</taxon>
        <taxon>Bifurcata</taxon>
        <taxon>Unidentata</taxon>
        <taxon>Episquamata</taxon>
        <taxon>Toxicofera</taxon>
        <taxon>Iguania</taxon>
        <taxon>Acrodonta</taxon>
        <taxon>Agamidae</taxon>
        <taxon>Agaminae</taxon>
        <taxon>Phrynocephalus</taxon>
    </lineage>
</organism>
<dbReference type="Pfam" id="PF00822">
    <property type="entry name" value="PMP22_Claudin"/>
    <property type="match status" value="1"/>
</dbReference>
<comment type="similarity">
    <text evidence="1 8">Belongs to the claudin family.</text>
</comment>
<dbReference type="Proteomes" id="UP001142489">
    <property type="component" value="Unassembled WGS sequence"/>
</dbReference>
<evidence type="ECO:0000256" key="2">
    <source>
        <dbReference type="ARBA" id="ARBA00022427"/>
    </source>
</evidence>
<feature type="transmembrane region" description="Helical" evidence="8">
    <location>
        <begin position="162"/>
        <end position="185"/>
    </location>
</feature>
<protein>
    <recommendedName>
        <fullName evidence="8">Claudin</fullName>
    </recommendedName>
</protein>
<keyword evidence="6 8" id="KW-1133">Transmembrane helix</keyword>
<comment type="subcellular location">
    <subcellularLocation>
        <location evidence="8">Cell junction</location>
        <location evidence="8">Tight junction</location>
    </subcellularLocation>
    <subcellularLocation>
        <location evidence="8">Cell membrane</location>
        <topology evidence="8">Multi-pass membrane protein</topology>
    </subcellularLocation>
</comment>
<evidence type="ECO:0000256" key="3">
    <source>
        <dbReference type="ARBA" id="ARBA00022475"/>
    </source>
</evidence>
<evidence type="ECO:0000256" key="7">
    <source>
        <dbReference type="ARBA" id="ARBA00023136"/>
    </source>
</evidence>
<dbReference type="PROSITE" id="PS01346">
    <property type="entry name" value="CLAUDIN"/>
    <property type="match status" value="1"/>
</dbReference>
<dbReference type="PRINTS" id="PR01077">
    <property type="entry name" value="CLAUDIN"/>
</dbReference>
<keyword evidence="7 8" id="KW-0472">Membrane</keyword>
<dbReference type="Gene3D" id="1.20.140.150">
    <property type="match status" value="1"/>
</dbReference>
<dbReference type="GO" id="GO:0005198">
    <property type="term" value="F:structural molecule activity"/>
    <property type="evidence" value="ECO:0007669"/>
    <property type="project" value="InterPro"/>
</dbReference>
<evidence type="ECO:0000256" key="1">
    <source>
        <dbReference type="ARBA" id="ARBA00008295"/>
    </source>
</evidence>
<dbReference type="InterPro" id="IPR017974">
    <property type="entry name" value="Claudin_CS"/>
</dbReference>
<name>A0A9Q0X8P7_9SAUR</name>
<evidence type="ECO:0000313" key="10">
    <source>
        <dbReference type="Proteomes" id="UP001142489"/>
    </source>
</evidence>
<keyword evidence="10" id="KW-1185">Reference proteome</keyword>
<keyword evidence="5 8" id="KW-0965">Cell junction</keyword>
<accession>A0A9Q0X8P7</accession>
<sequence length="229" mass="25815">MPWPCRTVAQVCGFTLSLLGWVSSCVTTSVTLWKSLNLDLNKFEVWNMGLWHVCVVQDVSVMDCKGHPSLLALPWDIRMSRILMVTANTLGFLGLSLSILGSRWLKTRGPKAGLKKYLRTAGGIFFCLSGITTFVPVSWVAYNIVQEFWDEALPEIIPRWEFGNALFLGWFSGFSLIIGGLLLLFSTCYPETERPPGHSTVNKNQEVQRLPPLRNPYQYSPHKNAYLTV</sequence>
<dbReference type="PANTHER" id="PTHR12002">
    <property type="entry name" value="CLAUDIN"/>
    <property type="match status" value="1"/>
</dbReference>
<dbReference type="PROSITE" id="PS51257">
    <property type="entry name" value="PROKAR_LIPOPROTEIN"/>
    <property type="match status" value="1"/>
</dbReference>
<dbReference type="GO" id="GO:0005923">
    <property type="term" value="C:bicellular tight junction"/>
    <property type="evidence" value="ECO:0007669"/>
    <property type="project" value="UniProtKB-SubCell"/>
</dbReference>
<gene>
    <name evidence="9" type="ORF">JRQ81_011305</name>
</gene>
<evidence type="ECO:0000313" key="9">
    <source>
        <dbReference type="EMBL" id="KAJ7305364.1"/>
    </source>
</evidence>
<evidence type="ECO:0000256" key="6">
    <source>
        <dbReference type="ARBA" id="ARBA00022989"/>
    </source>
</evidence>
<evidence type="ECO:0000256" key="4">
    <source>
        <dbReference type="ARBA" id="ARBA00022692"/>
    </source>
</evidence>
<keyword evidence="4 8" id="KW-0812">Transmembrane</keyword>
<proteinExistence type="inferred from homology"/>
<feature type="transmembrane region" description="Helical" evidence="8">
    <location>
        <begin position="82"/>
        <end position="105"/>
    </location>
</feature>
<dbReference type="InterPro" id="IPR006187">
    <property type="entry name" value="Claudin"/>
</dbReference>
<comment type="caution">
    <text evidence="9">The sequence shown here is derived from an EMBL/GenBank/DDBJ whole genome shotgun (WGS) entry which is preliminary data.</text>
</comment>
<comment type="function">
    <text evidence="8">Claudins function as major constituents of the tight junction complexes that regulate the permeability of epithelia.</text>
</comment>
<keyword evidence="2 8" id="KW-0796">Tight junction</keyword>
<keyword evidence="3 8" id="KW-1003">Cell membrane</keyword>
<dbReference type="AlphaFoldDB" id="A0A9Q0X8P7"/>
<comment type="caution">
    <text evidence="8">Lacks conserved residue(s) required for the propagation of feature annotation.</text>
</comment>